<dbReference type="Gene3D" id="1.10.287.80">
    <property type="entry name" value="ATP synthase, gamma subunit, helix hairpin domain"/>
    <property type="match status" value="1"/>
</dbReference>
<dbReference type="GO" id="GO:0005524">
    <property type="term" value="F:ATP binding"/>
    <property type="evidence" value="ECO:0007669"/>
    <property type="project" value="UniProtKB-UniRule"/>
</dbReference>
<comment type="similarity">
    <text evidence="3 10">Belongs to the ATPase gamma chain family.</text>
</comment>
<dbReference type="GO" id="GO:0046933">
    <property type="term" value="F:proton-transporting ATP synthase activity, rotational mechanism"/>
    <property type="evidence" value="ECO:0007669"/>
    <property type="project" value="UniProtKB-UniRule"/>
</dbReference>
<dbReference type="Gene3D" id="3.40.1380.10">
    <property type="match status" value="1"/>
</dbReference>
<dbReference type="Pfam" id="PF00231">
    <property type="entry name" value="ATP-synt"/>
    <property type="match status" value="1"/>
</dbReference>
<keyword evidence="10" id="KW-1003">Cell membrane</keyword>
<dbReference type="EMBL" id="OENF01000042">
    <property type="protein sequence ID" value="SOS75975.1"/>
    <property type="molecule type" value="Genomic_DNA"/>
</dbReference>
<dbReference type="HAMAP" id="MF_00815">
    <property type="entry name" value="ATP_synth_gamma_bact"/>
    <property type="match status" value="1"/>
</dbReference>
<sequence>MLTTICMANLKEIRNRITSIKSTMQITSAMKMVSAAKLKKAQDAITAMRPYSSKLTELLQSLSATLDSDAGGVYSTQKEVKNVLLVVITSNRGLCGGFNSSIVKRTIKAIDEKYSNVAVDLLTIGKKGDDILSKEHTIIENRNDIFDDLTYDNVAQVAQKIMDLYVAGSYQKIELVYNQFKNAATQIPQLEQFLPIEPIESVEGEDKKVALEYLYEPSKEAIVLELIPKSLKTQLYKAIRDSFASEHGARMTAMHKATDNATELRDELLLTYNKARQAAITNEILEIVGGAEALKN</sequence>
<dbReference type="InterPro" id="IPR000131">
    <property type="entry name" value="ATP_synth_F1_gsu"/>
</dbReference>
<evidence type="ECO:0000256" key="8">
    <source>
        <dbReference type="ARBA" id="ARBA00023196"/>
    </source>
</evidence>
<evidence type="ECO:0000256" key="5">
    <source>
        <dbReference type="ARBA" id="ARBA00022781"/>
    </source>
</evidence>
<dbReference type="PRINTS" id="PR00126">
    <property type="entry name" value="ATPASEGAMMA"/>
</dbReference>
<dbReference type="FunFam" id="1.10.287.80:FF:000019">
    <property type="entry name" value="ATP synthase gamma chain"/>
    <property type="match status" value="1"/>
</dbReference>
<evidence type="ECO:0000313" key="11">
    <source>
        <dbReference type="EMBL" id="SOS75975.1"/>
    </source>
</evidence>
<name>A0A2H1YKF4_9FLAO</name>
<dbReference type="GO" id="GO:0042777">
    <property type="term" value="P:proton motive force-driven plasma membrane ATP synthesis"/>
    <property type="evidence" value="ECO:0007669"/>
    <property type="project" value="UniProtKB-UniRule"/>
</dbReference>
<keyword evidence="9 10" id="KW-0066">ATP synthesis</keyword>
<dbReference type="Proteomes" id="UP000234211">
    <property type="component" value="Unassembled WGS sequence"/>
</dbReference>
<proteinExistence type="inferred from homology"/>
<dbReference type="PROSITE" id="PS00153">
    <property type="entry name" value="ATPASE_GAMMA"/>
    <property type="match status" value="1"/>
</dbReference>
<keyword evidence="8 10" id="KW-0139">CF(1)</keyword>
<dbReference type="PANTHER" id="PTHR11693">
    <property type="entry name" value="ATP SYNTHASE GAMMA CHAIN"/>
    <property type="match status" value="1"/>
</dbReference>
<keyword evidence="6 10" id="KW-0406">Ion transport</keyword>
<dbReference type="InterPro" id="IPR035968">
    <property type="entry name" value="ATP_synth_F1_ATPase_gsu"/>
</dbReference>
<dbReference type="SUPFAM" id="SSF52943">
    <property type="entry name" value="ATP synthase (F1-ATPase), gamma subunit"/>
    <property type="match status" value="1"/>
</dbReference>
<keyword evidence="7 10" id="KW-0472">Membrane</keyword>
<evidence type="ECO:0000256" key="9">
    <source>
        <dbReference type="ARBA" id="ARBA00023310"/>
    </source>
</evidence>
<keyword evidence="4 10" id="KW-0813">Transport</keyword>
<evidence type="ECO:0000256" key="1">
    <source>
        <dbReference type="ARBA" id="ARBA00003456"/>
    </source>
</evidence>
<gene>
    <name evidence="10 11" type="primary">atpG</name>
    <name evidence="11" type="ORF">TNO020_70285</name>
</gene>
<dbReference type="GO" id="GO:0005886">
    <property type="term" value="C:plasma membrane"/>
    <property type="evidence" value="ECO:0007669"/>
    <property type="project" value="UniProtKB-SubCell"/>
</dbReference>
<accession>A0A2H1YKF4</accession>
<comment type="function">
    <text evidence="1 10">Produces ATP from ADP in the presence of a proton gradient across the membrane. The gamma chain is believed to be important in regulating ATPase activity and the flow of protons through the CF(0) complex.</text>
</comment>
<comment type="subunit">
    <text evidence="10">F-type ATPases have 2 components, CF(1) - the catalytic core - and CF(0) - the membrane proton channel. CF(1) has five subunits: alpha(3), beta(3), gamma(1), delta(1), epsilon(1). CF(0) has three main subunits: a, b and c.</text>
</comment>
<organism evidence="11 12">
    <name type="scientific">Tenacibaculum piscium</name>
    <dbReference type="NCBI Taxonomy" id="1458515"/>
    <lineage>
        <taxon>Bacteria</taxon>
        <taxon>Pseudomonadati</taxon>
        <taxon>Bacteroidota</taxon>
        <taxon>Flavobacteriia</taxon>
        <taxon>Flavobacteriales</taxon>
        <taxon>Flavobacteriaceae</taxon>
        <taxon>Tenacibaculum</taxon>
    </lineage>
</organism>
<dbReference type="AlphaFoldDB" id="A0A2H1YKF4"/>
<keyword evidence="5 10" id="KW-0375">Hydrogen ion transport</keyword>
<evidence type="ECO:0000256" key="3">
    <source>
        <dbReference type="ARBA" id="ARBA00007681"/>
    </source>
</evidence>
<comment type="subcellular location">
    <subcellularLocation>
        <location evidence="10">Cell membrane</location>
        <topology evidence="10">Peripheral membrane protein</topology>
    </subcellularLocation>
    <subcellularLocation>
        <location evidence="2">Membrane</location>
        <topology evidence="2">Peripheral membrane protein</topology>
    </subcellularLocation>
</comment>
<dbReference type="PANTHER" id="PTHR11693:SF22">
    <property type="entry name" value="ATP SYNTHASE SUBUNIT GAMMA, MITOCHONDRIAL"/>
    <property type="match status" value="1"/>
</dbReference>
<dbReference type="CDD" id="cd12151">
    <property type="entry name" value="F1-ATPase_gamma"/>
    <property type="match status" value="1"/>
</dbReference>
<evidence type="ECO:0000256" key="7">
    <source>
        <dbReference type="ARBA" id="ARBA00023136"/>
    </source>
</evidence>
<reference evidence="12" key="1">
    <citation type="submission" date="2017-11" db="EMBL/GenBank/DDBJ databases">
        <authorList>
            <person name="Duchaud E."/>
        </authorList>
    </citation>
    <scope>NUCLEOTIDE SEQUENCE [LARGE SCALE GENOMIC DNA]</scope>
    <source>
        <strain evidence="12">Tenacibaculum sp. TNO020</strain>
    </source>
</reference>
<evidence type="ECO:0000256" key="4">
    <source>
        <dbReference type="ARBA" id="ARBA00022448"/>
    </source>
</evidence>
<evidence type="ECO:0000313" key="12">
    <source>
        <dbReference type="Proteomes" id="UP000234211"/>
    </source>
</evidence>
<evidence type="ECO:0000256" key="6">
    <source>
        <dbReference type="ARBA" id="ARBA00023065"/>
    </source>
</evidence>
<keyword evidence="12" id="KW-1185">Reference proteome</keyword>
<protein>
    <recommendedName>
        <fullName evidence="10">ATP synthase gamma chain</fullName>
    </recommendedName>
    <alternativeName>
        <fullName evidence="10">ATP synthase F1 sector gamma subunit</fullName>
    </alternativeName>
    <alternativeName>
        <fullName evidence="10">F-ATPase gamma subunit</fullName>
    </alternativeName>
</protein>
<evidence type="ECO:0000256" key="2">
    <source>
        <dbReference type="ARBA" id="ARBA00004170"/>
    </source>
</evidence>
<dbReference type="GO" id="GO:0045259">
    <property type="term" value="C:proton-transporting ATP synthase complex"/>
    <property type="evidence" value="ECO:0007669"/>
    <property type="project" value="UniProtKB-KW"/>
</dbReference>
<dbReference type="InterPro" id="IPR023632">
    <property type="entry name" value="ATP_synth_F1_gsu_CS"/>
</dbReference>
<dbReference type="NCBIfam" id="TIGR01146">
    <property type="entry name" value="ATPsyn_F1gamma"/>
    <property type="match status" value="1"/>
</dbReference>
<evidence type="ECO:0000256" key="10">
    <source>
        <dbReference type="HAMAP-Rule" id="MF_00815"/>
    </source>
</evidence>